<dbReference type="Proteomes" id="UP000249134">
    <property type="component" value="Chromosome 1"/>
</dbReference>
<feature type="transmembrane region" description="Helical" evidence="1">
    <location>
        <begin position="69"/>
        <end position="90"/>
    </location>
</feature>
<accession>A0A2X4VQZ6</accession>
<dbReference type="KEGG" id="blen:NCTC4824_00538"/>
<proteinExistence type="predicted"/>
<dbReference type="Pfam" id="PF04341">
    <property type="entry name" value="DUF485"/>
    <property type="match status" value="1"/>
</dbReference>
<sequence length="116" mass="13418">MVDPKVEGKQKKLVEDFEVIVSSMPFRNLLAAKKRFLVPSIILFLTLYLIFPILISYTNIMDKPAIGDISWAWVYSGFLFVMTWVFATIYMRKAASFDKMAEDVWKKADVEGRKAQ</sequence>
<dbReference type="STRING" id="1348624.GCA_001591545_02670"/>
<organism evidence="2 3">
    <name type="scientific">Lederbergia lenta</name>
    <name type="common">Bacillus lentus</name>
    <dbReference type="NCBI Taxonomy" id="1467"/>
    <lineage>
        <taxon>Bacteria</taxon>
        <taxon>Bacillati</taxon>
        <taxon>Bacillota</taxon>
        <taxon>Bacilli</taxon>
        <taxon>Bacillales</taxon>
        <taxon>Bacillaceae</taxon>
        <taxon>Lederbergia</taxon>
    </lineage>
</organism>
<dbReference type="PANTHER" id="PTHR38441:SF1">
    <property type="entry name" value="MEMBRANE PROTEIN"/>
    <property type="match status" value="1"/>
</dbReference>
<keyword evidence="1" id="KW-0472">Membrane</keyword>
<evidence type="ECO:0000256" key="1">
    <source>
        <dbReference type="SAM" id="Phobius"/>
    </source>
</evidence>
<dbReference type="RefSeq" id="WP_066142794.1">
    <property type="nucleotide sequence ID" value="NZ_CBCSGM010000002.1"/>
</dbReference>
<name>A0A2X4VQZ6_LEDLE</name>
<dbReference type="PANTHER" id="PTHR38441">
    <property type="entry name" value="INTEGRAL MEMBRANE PROTEIN-RELATED"/>
    <property type="match status" value="1"/>
</dbReference>
<protein>
    <submittedName>
        <fullName evidence="2">Putative membrane spanning protein</fullName>
    </submittedName>
</protein>
<keyword evidence="1" id="KW-1133">Transmembrane helix</keyword>
<dbReference type="InterPro" id="IPR007436">
    <property type="entry name" value="DUF485"/>
</dbReference>
<feature type="transmembrane region" description="Helical" evidence="1">
    <location>
        <begin position="36"/>
        <end position="57"/>
    </location>
</feature>
<evidence type="ECO:0000313" key="3">
    <source>
        <dbReference type="Proteomes" id="UP000249134"/>
    </source>
</evidence>
<keyword evidence="3" id="KW-1185">Reference proteome</keyword>
<dbReference type="AlphaFoldDB" id="A0A2X4VQZ6"/>
<dbReference type="EMBL" id="LS483476">
    <property type="protein sequence ID" value="SQI52669.1"/>
    <property type="molecule type" value="Genomic_DNA"/>
</dbReference>
<keyword evidence="1" id="KW-0812">Transmembrane</keyword>
<reference evidence="2 3" key="1">
    <citation type="submission" date="2018-06" db="EMBL/GenBank/DDBJ databases">
        <authorList>
            <consortium name="Pathogen Informatics"/>
            <person name="Doyle S."/>
        </authorList>
    </citation>
    <scope>NUCLEOTIDE SEQUENCE [LARGE SCALE GENOMIC DNA]</scope>
    <source>
        <strain evidence="2 3">NCTC4824</strain>
    </source>
</reference>
<gene>
    <name evidence="2" type="ORF">NCTC4824_00538</name>
</gene>
<evidence type="ECO:0000313" key="2">
    <source>
        <dbReference type="EMBL" id="SQI52669.1"/>
    </source>
</evidence>